<accession>A0A8K0WAM3</accession>
<evidence type="ECO:0000313" key="3">
    <source>
        <dbReference type="Proteomes" id="UP000813427"/>
    </source>
</evidence>
<evidence type="ECO:0008006" key="4">
    <source>
        <dbReference type="Google" id="ProtNLM"/>
    </source>
</evidence>
<reference evidence="2" key="1">
    <citation type="journal article" date="2021" name="Nat. Commun.">
        <title>Genetic determinants of endophytism in the Arabidopsis root mycobiome.</title>
        <authorList>
            <person name="Mesny F."/>
            <person name="Miyauchi S."/>
            <person name="Thiergart T."/>
            <person name="Pickel B."/>
            <person name="Atanasova L."/>
            <person name="Karlsson M."/>
            <person name="Huettel B."/>
            <person name="Barry K.W."/>
            <person name="Haridas S."/>
            <person name="Chen C."/>
            <person name="Bauer D."/>
            <person name="Andreopoulos W."/>
            <person name="Pangilinan J."/>
            <person name="LaButti K."/>
            <person name="Riley R."/>
            <person name="Lipzen A."/>
            <person name="Clum A."/>
            <person name="Drula E."/>
            <person name="Henrissat B."/>
            <person name="Kohler A."/>
            <person name="Grigoriev I.V."/>
            <person name="Martin F.M."/>
            <person name="Hacquard S."/>
        </authorList>
    </citation>
    <scope>NUCLEOTIDE SEQUENCE</scope>
    <source>
        <strain evidence="2">MPI-SDFR-AT-0068</strain>
    </source>
</reference>
<evidence type="ECO:0000313" key="2">
    <source>
        <dbReference type="EMBL" id="KAH7245239.1"/>
    </source>
</evidence>
<proteinExistence type="predicted"/>
<dbReference type="Proteomes" id="UP000813427">
    <property type="component" value="Unassembled WGS sequence"/>
</dbReference>
<name>A0A8K0WAM3_9HYPO</name>
<dbReference type="EMBL" id="JAGPXF010000004">
    <property type="protein sequence ID" value="KAH7245239.1"/>
    <property type="molecule type" value="Genomic_DNA"/>
</dbReference>
<feature type="signal peptide" evidence="1">
    <location>
        <begin position="1"/>
        <end position="16"/>
    </location>
</feature>
<comment type="caution">
    <text evidence="2">The sequence shown here is derived from an EMBL/GenBank/DDBJ whole genome shotgun (WGS) entry which is preliminary data.</text>
</comment>
<gene>
    <name evidence="2" type="ORF">BKA59DRAFT_475540</name>
</gene>
<protein>
    <recommendedName>
        <fullName evidence="4">Secreted protein</fullName>
    </recommendedName>
</protein>
<keyword evidence="1" id="KW-0732">Signal</keyword>
<organism evidence="2 3">
    <name type="scientific">Fusarium tricinctum</name>
    <dbReference type="NCBI Taxonomy" id="61284"/>
    <lineage>
        <taxon>Eukaryota</taxon>
        <taxon>Fungi</taxon>
        <taxon>Dikarya</taxon>
        <taxon>Ascomycota</taxon>
        <taxon>Pezizomycotina</taxon>
        <taxon>Sordariomycetes</taxon>
        <taxon>Hypocreomycetidae</taxon>
        <taxon>Hypocreales</taxon>
        <taxon>Nectriaceae</taxon>
        <taxon>Fusarium</taxon>
        <taxon>Fusarium tricinctum species complex</taxon>
    </lineage>
</organism>
<feature type="chain" id="PRO_5035457103" description="Secreted protein" evidence="1">
    <location>
        <begin position="17"/>
        <end position="111"/>
    </location>
</feature>
<dbReference type="AlphaFoldDB" id="A0A8K0WAM3"/>
<sequence>MWSNALVILLLCIVVAIKTIQHSPAPVDDSIVPSLNIFVRLTHTKHPPQKGIQVRLPQWVSVDVLLFLYHREFHPIPPPLQRKKMQKKKSSRRTLFVMGQRSVENAINKFP</sequence>
<keyword evidence="3" id="KW-1185">Reference proteome</keyword>
<evidence type="ECO:0000256" key="1">
    <source>
        <dbReference type="SAM" id="SignalP"/>
    </source>
</evidence>